<dbReference type="Pfam" id="PF10694">
    <property type="entry name" value="DUF2500"/>
    <property type="match status" value="1"/>
</dbReference>
<dbReference type="PATRIC" id="fig|932677.3.peg.3427"/>
<dbReference type="KEGG" id="paj:PAJ_2952"/>
<dbReference type="InterPro" id="IPR019635">
    <property type="entry name" value="DUF2500"/>
</dbReference>
<dbReference type="AlphaFoldDB" id="A0A0H3L0U9"/>
<dbReference type="Gene3D" id="2.40.50.660">
    <property type="match status" value="1"/>
</dbReference>
<dbReference type="Proteomes" id="UP000006690">
    <property type="component" value="Chromosome"/>
</dbReference>
<name>A0A0H3L0U9_PANAA</name>
<protein>
    <submittedName>
        <fullName evidence="1">Receptor YhhM</fullName>
    </submittedName>
</protein>
<dbReference type="OrthoDB" id="5917531at2"/>
<dbReference type="HOGENOM" id="CLU_160683_1_0_6"/>
<evidence type="ECO:0000313" key="2">
    <source>
        <dbReference type="Proteomes" id="UP000006690"/>
    </source>
</evidence>
<keyword evidence="1" id="KW-0675">Receptor</keyword>
<evidence type="ECO:0000313" key="1">
    <source>
        <dbReference type="EMBL" id="BAK13032.1"/>
    </source>
</evidence>
<reference evidence="2" key="1">
    <citation type="journal article" date="2012" name="Appl. Microbiol. Biotechnol.">
        <title>The complete genome sequence of Pantoea ananatis AJ13355, an organism with great biotechnological potential.</title>
        <authorList>
            <person name="Hara Y."/>
            <person name="Kadotani N."/>
            <person name="Izui H."/>
            <person name="Katashkina J.I."/>
            <person name="Kuvaeva T.M."/>
            <person name="Andreeva I.G."/>
            <person name="Golubeva L.I."/>
            <person name="Malko D.B."/>
            <person name="Makeev V.J."/>
            <person name="Mashko S.V."/>
            <person name="Kozlov Y.I."/>
        </authorList>
    </citation>
    <scope>NUCLEOTIDE SEQUENCE [LARGE SCALE GENOMIC DNA]</scope>
    <source>
        <strain evidence="2">AJ13355</strain>
    </source>
</reference>
<sequence>MKPPLLFIIVLAVIAVLATRQFIKQRREAAVNDASPVRTLTVEVKTKREFSVSSRRSREREVIAGDEMRYEAWFHPLNGESDIKMRVSESDYHLMDKGTQGELTLQGSRFIQFTPARH</sequence>
<dbReference type="EMBL" id="AP012032">
    <property type="protein sequence ID" value="BAK13032.1"/>
    <property type="molecule type" value="Genomic_DNA"/>
</dbReference>
<proteinExistence type="predicted"/>
<dbReference type="RefSeq" id="WP_013027565.1">
    <property type="nucleotide sequence ID" value="NC_017531.2"/>
</dbReference>
<accession>A0A0H3L0U9</accession>
<gene>
    <name evidence="1" type="primary">yhhM</name>
    <name evidence="1" type="ordered locus">PAJ_2952</name>
</gene>
<dbReference type="GeneID" id="57266375"/>
<dbReference type="eggNOG" id="ENOG50318D9">
    <property type="taxonomic scope" value="Bacteria"/>
</dbReference>
<organism evidence="1 2">
    <name type="scientific">Pantoea ananatis (strain AJ13355)</name>
    <dbReference type="NCBI Taxonomy" id="932677"/>
    <lineage>
        <taxon>Bacteria</taxon>
        <taxon>Pseudomonadati</taxon>
        <taxon>Pseudomonadota</taxon>
        <taxon>Gammaproteobacteria</taxon>
        <taxon>Enterobacterales</taxon>
        <taxon>Erwiniaceae</taxon>
        <taxon>Pantoea</taxon>
    </lineage>
</organism>